<dbReference type="Proteomes" id="UP001152885">
    <property type="component" value="Unassembled WGS sequence"/>
</dbReference>
<evidence type="ECO:0000313" key="2">
    <source>
        <dbReference type="Proteomes" id="UP001152885"/>
    </source>
</evidence>
<dbReference type="OrthoDB" id="5582146at2759"/>
<evidence type="ECO:0000313" key="1">
    <source>
        <dbReference type="EMBL" id="CAI5760575.1"/>
    </source>
</evidence>
<dbReference type="EMBL" id="CANTUO010000007">
    <property type="protein sequence ID" value="CAI5760575.1"/>
    <property type="molecule type" value="Genomic_DNA"/>
</dbReference>
<accession>A0A9W4U0R6</accession>
<dbReference type="AlphaFoldDB" id="A0A9W4U0R6"/>
<name>A0A9W4U0R6_9ASCO</name>
<gene>
    <name evidence="1" type="ORF">CANVERA_P5084</name>
</gene>
<sequence>MDDILTSLSYSLISNKRFAITSNNPIKSSDKFTNYLINHELFMSNLQDESTTLKSIDSESLNQYENFNFAVIDLLQIDSTIELIKRMIYKKDEFYHLKNLIIWQNLQLLSDSQFKLLYKLILQLDQFEMIENYNNNKIVIEIDKFDNIDTDQTHIEIIKPELFSIVLFLDVNLYSNKIYMLLKEKFWFSIYWNTEEGVKNGIEKVKTKVDSDIGYTEMILKLRNKLDTVFVAPDIKRYIYSLAVFTRCHRLASISPKTVRISTQVIDYVLDLSKVIVLWNNKDQFLSKKQGQISNSTVENQELYVTPTVVKTAFKKVCYWLVDWEYNKQFLPKQTQKQETESTDQVSEVHQEQDKLSEYNKQLQIAFLTGDWYGCDYYYVDKYLKKHENELKRDSSTGYTNKLIDDVLNSVRPPL</sequence>
<organism evidence="1 2">
    <name type="scientific">Candida verbasci</name>
    <dbReference type="NCBI Taxonomy" id="1227364"/>
    <lineage>
        <taxon>Eukaryota</taxon>
        <taxon>Fungi</taxon>
        <taxon>Dikarya</taxon>
        <taxon>Ascomycota</taxon>
        <taxon>Saccharomycotina</taxon>
        <taxon>Pichiomycetes</taxon>
        <taxon>Debaryomycetaceae</taxon>
        <taxon>Candida/Lodderomyces clade</taxon>
        <taxon>Candida</taxon>
    </lineage>
</organism>
<comment type="caution">
    <text evidence="1">The sequence shown here is derived from an EMBL/GenBank/DDBJ whole genome shotgun (WGS) entry which is preliminary data.</text>
</comment>
<keyword evidence="2" id="KW-1185">Reference proteome</keyword>
<proteinExistence type="predicted"/>
<reference evidence="1" key="1">
    <citation type="submission" date="2022-12" db="EMBL/GenBank/DDBJ databases">
        <authorList>
            <person name="Brejova B."/>
        </authorList>
    </citation>
    <scope>NUCLEOTIDE SEQUENCE</scope>
</reference>
<protein>
    <submittedName>
        <fullName evidence="1">Uncharacterized protein</fullName>
    </submittedName>
</protein>